<keyword evidence="13" id="KW-1185">Reference proteome</keyword>
<dbReference type="Gene3D" id="1.10.10.60">
    <property type="entry name" value="Homeodomain-like"/>
    <property type="match status" value="1"/>
</dbReference>
<dbReference type="SUPFAM" id="SSF46689">
    <property type="entry name" value="Homeodomain-like"/>
    <property type="match status" value="1"/>
</dbReference>
<comment type="similarity">
    <text evidence="2">Belongs to the HD-ZIP homeobox family. Class II subfamily.</text>
</comment>
<dbReference type="SMART" id="SM00340">
    <property type="entry name" value="HALZ"/>
    <property type="match status" value="1"/>
</dbReference>
<dbReference type="CDD" id="cd00086">
    <property type="entry name" value="homeodomain"/>
    <property type="match status" value="1"/>
</dbReference>
<keyword evidence="6" id="KW-0804">Transcription</keyword>
<dbReference type="EMBL" id="CP093346">
    <property type="protein sequence ID" value="WOG98939.1"/>
    <property type="molecule type" value="Genomic_DNA"/>
</dbReference>
<evidence type="ECO:0000256" key="8">
    <source>
        <dbReference type="PROSITE-ProRule" id="PRU00108"/>
    </source>
</evidence>
<keyword evidence="10" id="KW-0175">Coiled coil</keyword>
<dbReference type="OMA" id="NHSSAAC"/>
<gene>
    <name evidence="12" type="ORF">DCAR_0418285</name>
</gene>
<evidence type="ECO:0000256" key="10">
    <source>
        <dbReference type="SAM" id="Coils"/>
    </source>
</evidence>
<dbReference type="InterPro" id="IPR009057">
    <property type="entry name" value="Homeodomain-like_sf"/>
</dbReference>
<keyword evidence="5 8" id="KW-0371">Homeobox</keyword>
<dbReference type="InterPro" id="IPR003106">
    <property type="entry name" value="Leu_zip_homeo"/>
</dbReference>
<proteinExistence type="inferred from homology"/>
<protein>
    <submittedName>
        <fullName evidence="12">Uncharacterized protein</fullName>
    </submittedName>
</protein>
<accession>A0A165ZAN6</accession>
<dbReference type="InterPro" id="IPR001356">
    <property type="entry name" value="HD"/>
</dbReference>
<reference evidence="12" key="2">
    <citation type="submission" date="2022-03" db="EMBL/GenBank/DDBJ databases">
        <title>Draft title - Genomic analysis of global carrot germplasm unveils the trajectory of domestication and the origin of high carotenoid orange carrot.</title>
        <authorList>
            <person name="Iorizzo M."/>
            <person name="Ellison S."/>
            <person name="Senalik D."/>
            <person name="Macko-Podgorni A."/>
            <person name="Grzebelus D."/>
            <person name="Bostan H."/>
            <person name="Rolling W."/>
            <person name="Curaba J."/>
            <person name="Simon P."/>
        </authorList>
    </citation>
    <scope>NUCLEOTIDE SEQUENCE</scope>
    <source>
        <tissue evidence="12">Leaf</tissue>
    </source>
</reference>
<dbReference type="Pfam" id="PF00046">
    <property type="entry name" value="Homeodomain"/>
    <property type="match status" value="1"/>
</dbReference>
<feature type="DNA-binding region" description="Homeobox" evidence="8">
    <location>
        <begin position="115"/>
        <end position="174"/>
    </location>
</feature>
<evidence type="ECO:0000256" key="9">
    <source>
        <dbReference type="RuleBase" id="RU000682"/>
    </source>
</evidence>
<evidence type="ECO:0000256" key="7">
    <source>
        <dbReference type="ARBA" id="ARBA00023242"/>
    </source>
</evidence>
<evidence type="ECO:0000256" key="11">
    <source>
        <dbReference type="SAM" id="MobiDB-lite"/>
    </source>
</evidence>
<evidence type="ECO:0000256" key="1">
    <source>
        <dbReference type="ARBA" id="ARBA00004123"/>
    </source>
</evidence>
<evidence type="ECO:0000256" key="3">
    <source>
        <dbReference type="ARBA" id="ARBA00023015"/>
    </source>
</evidence>
<name>A0A165ZAN6_DAUCS</name>
<feature type="coiled-coil region" evidence="10">
    <location>
        <begin position="179"/>
        <end position="209"/>
    </location>
</feature>
<evidence type="ECO:0000313" key="12">
    <source>
        <dbReference type="EMBL" id="WOG98939.1"/>
    </source>
</evidence>
<evidence type="ECO:0000256" key="5">
    <source>
        <dbReference type="ARBA" id="ARBA00023155"/>
    </source>
</evidence>
<dbReference type="Gramene" id="KZM99809">
    <property type="protein sequence ID" value="KZM99809"/>
    <property type="gene ID" value="DCAR_012829"/>
</dbReference>
<dbReference type="AlphaFoldDB" id="A0A165ZAN6"/>
<dbReference type="GO" id="GO:0005634">
    <property type="term" value="C:nucleus"/>
    <property type="evidence" value="ECO:0007669"/>
    <property type="project" value="UniProtKB-SubCell"/>
</dbReference>
<evidence type="ECO:0000256" key="4">
    <source>
        <dbReference type="ARBA" id="ARBA00023125"/>
    </source>
</evidence>
<dbReference type="KEGG" id="dcr:108217872"/>
<dbReference type="GO" id="GO:0043565">
    <property type="term" value="F:sequence-specific DNA binding"/>
    <property type="evidence" value="ECO:0007669"/>
    <property type="project" value="InterPro"/>
</dbReference>
<sequence>MAFEDPRSTSLTLSLFSHLEPPQKQYSQLDQLTNLSLALSSDASKVHAVFKPDMILNRQASSISVVSSGSSGVKRTRDVSWEEVRIKKVSQMKRNVSSMSHSEEGDDQEIEEEGGVRKKLRLSKQQALVLEDNFREHITLNPKQKQALAEQLNLSARQVEVWFQNRRARTKLKQTEVDCELLKKFCETLTDENRKLQREVQELKALKRAAPPYYKAQLPAATLRICPSCEKLRDQPAIRHHQASSKPQFSINSTKKQFYGLLSNHSSAAC</sequence>
<dbReference type="OrthoDB" id="6159439at2759"/>
<dbReference type="Pfam" id="PF02183">
    <property type="entry name" value="HALZ"/>
    <property type="match status" value="1"/>
</dbReference>
<dbReference type="PROSITE" id="PS50071">
    <property type="entry name" value="HOMEOBOX_2"/>
    <property type="match status" value="1"/>
</dbReference>
<dbReference type="PANTHER" id="PTHR45714">
    <property type="entry name" value="HOMEOBOX-LEUCINE ZIPPER PROTEIN HAT14"/>
    <property type="match status" value="1"/>
</dbReference>
<dbReference type="InterPro" id="IPR050762">
    <property type="entry name" value="HD-ZIP_Homeobox_LZ_Class_II"/>
</dbReference>
<feature type="compositionally biased region" description="Acidic residues" evidence="11">
    <location>
        <begin position="104"/>
        <end position="113"/>
    </location>
</feature>
<evidence type="ECO:0000313" key="13">
    <source>
        <dbReference type="Proteomes" id="UP000077755"/>
    </source>
</evidence>
<dbReference type="SMART" id="SM00389">
    <property type="entry name" value="HOX"/>
    <property type="match status" value="1"/>
</dbReference>
<dbReference type="Proteomes" id="UP000077755">
    <property type="component" value="Chromosome 4"/>
</dbReference>
<dbReference type="InterPro" id="IPR017970">
    <property type="entry name" value="Homeobox_CS"/>
</dbReference>
<comment type="subcellular location">
    <subcellularLocation>
        <location evidence="1 8 9">Nucleus</location>
    </subcellularLocation>
</comment>
<keyword evidence="3" id="KW-0805">Transcription regulation</keyword>
<organism evidence="12 13">
    <name type="scientific">Daucus carota subsp. sativus</name>
    <name type="common">Carrot</name>
    <dbReference type="NCBI Taxonomy" id="79200"/>
    <lineage>
        <taxon>Eukaryota</taxon>
        <taxon>Viridiplantae</taxon>
        <taxon>Streptophyta</taxon>
        <taxon>Embryophyta</taxon>
        <taxon>Tracheophyta</taxon>
        <taxon>Spermatophyta</taxon>
        <taxon>Magnoliopsida</taxon>
        <taxon>eudicotyledons</taxon>
        <taxon>Gunneridae</taxon>
        <taxon>Pentapetalae</taxon>
        <taxon>asterids</taxon>
        <taxon>campanulids</taxon>
        <taxon>Apiales</taxon>
        <taxon>Apiaceae</taxon>
        <taxon>Apioideae</taxon>
        <taxon>Scandiceae</taxon>
        <taxon>Daucinae</taxon>
        <taxon>Daucus</taxon>
        <taxon>Daucus sect. Daucus</taxon>
    </lineage>
</organism>
<evidence type="ECO:0000256" key="6">
    <source>
        <dbReference type="ARBA" id="ARBA00023163"/>
    </source>
</evidence>
<feature type="region of interest" description="Disordered" evidence="11">
    <location>
        <begin position="92"/>
        <end position="116"/>
    </location>
</feature>
<keyword evidence="7 8" id="KW-0539">Nucleus</keyword>
<keyword evidence="4 8" id="KW-0238">DNA-binding</keyword>
<dbReference type="GO" id="GO:0000981">
    <property type="term" value="F:DNA-binding transcription factor activity, RNA polymerase II-specific"/>
    <property type="evidence" value="ECO:0007669"/>
    <property type="project" value="InterPro"/>
</dbReference>
<reference evidence="12" key="1">
    <citation type="journal article" date="2016" name="Nat. Genet.">
        <title>A high-quality carrot genome assembly provides new insights into carotenoid accumulation and asterid genome evolution.</title>
        <authorList>
            <person name="Iorizzo M."/>
            <person name="Ellison S."/>
            <person name="Senalik D."/>
            <person name="Zeng P."/>
            <person name="Satapoomin P."/>
            <person name="Huang J."/>
            <person name="Bowman M."/>
            <person name="Iovene M."/>
            <person name="Sanseverino W."/>
            <person name="Cavagnaro P."/>
            <person name="Yildiz M."/>
            <person name="Macko-Podgorni A."/>
            <person name="Moranska E."/>
            <person name="Grzebelus E."/>
            <person name="Grzebelus D."/>
            <person name="Ashrafi H."/>
            <person name="Zheng Z."/>
            <person name="Cheng S."/>
            <person name="Spooner D."/>
            <person name="Van Deynze A."/>
            <person name="Simon P."/>
        </authorList>
    </citation>
    <scope>NUCLEOTIDE SEQUENCE</scope>
    <source>
        <tissue evidence="12">Leaf</tissue>
    </source>
</reference>
<dbReference type="PANTHER" id="PTHR45714:SF34">
    <property type="entry name" value="HOMEOBOX-LEUCINE ZIPPER PROTEIN HAT9"/>
    <property type="match status" value="1"/>
</dbReference>
<evidence type="ECO:0000256" key="2">
    <source>
        <dbReference type="ARBA" id="ARBA00006074"/>
    </source>
</evidence>
<dbReference type="PROSITE" id="PS00027">
    <property type="entry name" value="HOMEOBOX_1"/>
    <property type="match status" value="1"/>
</dbReference>